<dbReference type="AlphaFoldDB" id="A0A6J7UVD0"/>
<feature type="region of interest" description="Disordered" evidence="1">
    <location>
        <begin position="564"/>
        <end position="640"/>
    </location>
</feature>
<protein>
    <submittedName>
        <fullName evidence="4">Unannotated protein</fullName>
    </submittedName>
</protein>
<sequence length="640" mass="70133">MSGLAILSARAASNRVDYLANKITPNQDSLTQRLVARGLLAGVGLGMRKLPDENDTAWPAAFSRLTGELIEAGAIGGFLYEAITATRHRSSASRKGAIANMAVTAASLSFALYRSRENLKARRDFFTDDFDKLQLTLPKSIAVATVMTGVGTSIGFAHQGTRRAFEQFYGPGFIHTGLARTTNNVFWAGAVTGLYWAGISKIGKSNEKIDPGYAEPPTTSFVSGSADSLCSFEDLGQQGRRYVSDVLPPSLIESTMSEPAKHPIRIFVGFNEQPLYPSGRSEIALAEMERTGAYERGTLLLISPTGTGWVDHSMIESAEFFTRGDLASVCIQFGRYPSFLSLQKVRAGRQQFRQLVWGVHQRLQGMDPADRPRVLVFGESLGAWASSDVVMKRGIEGLDHYSIDRALWFGMPQLARWSAAGMDRPGQLTPDGTVGVFDRWEELELLSVEERQALRIVQLSHDNDPITLATPTLLYRKPDWLGEERGRGVPEGQRWSPVVTFLQTAIDAANAMRDTPGEFRSTGHDYRADTARFVAEGYQLPYTEEQLAAVEVQLRSLEIDRAARMKPASETEGGHTPSPAKATEEHHKGVHLPHLRGTRTAGARWLQALRKHAPPATQDLVEAEKGPEEPAETPGGVKAN</sequence>
<dbReference type="InterPro" id="IPR027788">
    <property type="entry name" value="Alpha/beta-hydrolase_N_dom"/>
</dbReference>
<proteinExistence type="predicted"/>
<evidence type="ECO:0000313" key="4">
    <source>
        <dbReference type="EMBL" id="CAB5068756.1"/>
    </source>
</evidence>
<gene>
    <name evidence="4" type="ORF">UFOPK4354_01629</name>
</gene>
<dbReference type="EMBL" id="CAFBQW010000224">
    <property type="protein sequence ID" value="CAB5068756.1"/>
    <property type="molecule type" value="Genomic_DNA"/>
</dbReference>
<evidence type="ECO:0000259" key="2">
    <source>
        <dbReference type="Pfam" id="PF10081"/>
    </source>
</evidence>
<reference evidence="4" key="1">
    <citation type="submission" date="2020-05" db="EMBL/GenBank/DDBJ databases">
        <authorList>
            <person name="Chiriac C."/>
            <person name="Salcher M."/>
            <person name="Ghai R."/>
            <person name="Kavagutti S V."/>
        </authorList>
    </citation>
    <scope>NUCLEOTIDE SEQUENCE</scope>
</reference>
<name>A0A6J7UVD0_9ZZZZ</name>
<evidence type="ECO:0000256" key="1">
    <source>
        <dbReference type="SAM" id="MobiDB-lite"/>
    </source>
</evidence>
<feature type="compositionally biased region" description="Basic and acidic residues" evidence="1">
    <location>
        <begin position="564"/>
        <end position="573"/>
    </location>
</feature>
<feature type="domain" description="Alpha/beta-hydrolase catalytic" evidence="2">
    <location>
        <begin position="264"/>
        <end position="543"/>
    </location>
</feature>
<evidence type="ECO:0000259" key="3">
    <source>
        <dbReference type="Pfam" id="PF15420"/>
    </source>
</evidence>
<dbReference type="Pfam" id="PF15420">
    <property type="entry name" value="Abhydrolase_9_N"/>
    <property type="match status" value="1"/>
</dbReference>
<feature type="compositionally biased region" description="Basic residues" evidence="1">
    <location>
        <begin position="588"/>
        <end position="597"/>
    </location>
</feature>
<dbReference type="InterPro" id="IPR027787">
    <property type="entry name" value="Alpha/beta-hydrolase_catalytic"/>
</dbReference>
<accession>A0A6J7UVD0</accession>
<dbReference type="Pfam" id="PF10081">
    <property type="entry name" value="Abhydrolase_9"/>
    <property type="match status" value="1"/>
</dbReference>
<organism evidence="4">
    <name type="scientific">freshwater metagenome</name>
    <dbReference type="NCBI Taxonomy" id="449393"/>
    <lineage>
        <taxon>unclassified sequences</taxon>
        <taxon>metagenomes</taxon>
        <taxon>ecological metagenomes</taxon>
    </lineage>
</organism>
<feature type="domain" description="Alpha/beta-hydrolase N-terminal" evidence="3">
    <location>
        <begin position="73"/>
        <end position="244"/>
    </location>
</feature>